<reference evidence="3 4" key="1">
    <citation type="submission" date="2020-08" db="EMBL/GenBank/DDBJ databases">
        <title>A Genomic Blueprint of the Chicken Gut Microbiome.</title>
        <authorList>
            <person name="Gilroy R."/>
            <person name="Ravi A."/>
            <person name="Getino M."/>
            <person name="Pursley I."/>
            <person name="Horton D.L."/>
            <person name="Alikhan N.-F."/>
            <person name="Baker D."/>
            <person name="Gharbi K."/>
            <person name="Hall N."/>
            <person name="Watson M."/>
            <person name="Adriaenssens E.M."/>
            <person name="Foster-Nyarko E."/>
            <person name="Jarju S."/>
            <person name="Secka A."/>
            <person name="Antonio M."/>
            <person name="Oren A."/>
            <person name="Chaudhuri R."/>
            <person name="La Ragione R.M."/>
            <person name="Hildebrand F."/>
            <person name="Pallen M.J."/>
        </authorList>
    </citation>
    <scope>NUCLEOTIDE SEQUENCE [LARGE SCALE GENOMIC DNA]</scope>
    <source>
        <strain evidence="3 4">Sa2BUA9</strain>
    </source>
</reference>
<comment type="caution">
    <text evidence="3">The sequence shown here is derived from an EMBL/GenBank/DDBJ whole genome shotgun (WGS) entry which is preliminary data.</text>
</comment>
<evidence type="ECO:0000259" key="2">
    <source>
        <dbReference type="PROSITE" id="PS50966"/>
    </source>
</evidence>
<keyword evidence="1" id="KW-0862">Zinc</keyword>
<proteinExistence type="predicted"/>
<evidence type="ECO:0000256" key="1">
    <source>
        <dbReference type="PROSITE-ProRule" id="PRU00325"/>
    </source>
</evidence>
<evidence type="ECO:0000313" key="4">
    <source>
        <dbReference type="Proteomes" id="UP000640786"/>
    </source>
</evidence>
<dbReference type="RefSeq" id="WP_191696647.1">
    <property type="nucleotide sequence ID" value="NZ_JACSQO010000001.1"/>
</dbReference>
<feature type="domain" description="SWIM-type" evidence="2">
    <location>
        <begin position="77"/>
        <end position="105"/>
    </location>
</feature>
<sequence length="526" mass="62769">MNLTSYQKLANHYNQYIDASMRTIEEKLNPTVTEDEELVRRATFFVRNGAVSIANYSLKDNRIDFVVRDVTNIEVRYLPMVDLIHCPCQMQKPCRHIVAAVFYLYQQNNSLSTWISEWKANIDHLQLSLLRDERSPKSWDMLVDNFFRKFISSYPPTSFYLLEFAIHDLKAQVRKSRPFEREWQPIFDVYVNLAILTRAWPYLIEYNDTNMRNRVYQFLNDYIEDIDDSLSQLAAKPKMFAADPFFDQMMENVRSFYFEEEGLVRYRKHVYLACWEALVTDKAARMQEVKYLQELTIEEDGIPLNMVLPYFYLTLSMMDELLDSAEHMEKDQLLEWVEVCEKAIHSSNKELVNELARKLLPHISYYLNEVMQNPSRVMLIRRLELLFNQVSLKTEELEKLYQSFGLYGIQSYSNLLIEQKRYREWMALHQSANSSLEYAESCGLSIVKDEAPEVLLPLYHHYAMKFIQEKNRYSYKQAVRIWKKMKQVAKKANEIDYWNAYVESIREKYRRLRALQQEIEKGNLPL</sequence>
<dbReference type="PROSITE" id="PS50966">
    <property type="entry name" value="ZF_SWIM"/>
    <property type="match status" value="1"/>
</dbReference>
<accession>A0ABR8R6N4</accession>
<name>A0ABR8R6N4_9BACI</name>
<keyword evidence="1" id="KW-0863">Zinc-finger</keyword>
<evidence type="ECO:0000313" key="3">
    <source>
        <dbReference type="EMBL" id="MBD7943317.1"/>
    </source>
</evidence>
<dbReference type="Proteomes" id="UP000640786">
    <property type="component" value="Unassembled WGS sequence"/>
</dbReference>
<dbReference type="EMBL" id="JACSQO010000001">
    <property type="protein sequence ID" value="MBD7943317.1"/>
    <property type="molecule type" value="Genomic_DNA"/>
</dbReference>
<keyword evidence="1" id="KW-0479">Metal-binding</keyword>
<protein>
    <recommendedName>
        <fullName evidence="2">SWIM-type domain-containing protein</fullName>
    </recommendedName>
</protein>
<dbReference type="InterPro" id="IPR007527">
    <property type="entry name" value="Znf_SWIM"/>
</dbReference>
<organism evidence="3 4">
    <name type="scientific">Psychrobacillus faecigallinarum</name>
    <dbReference type="NCBI Taxonomy" id="2762235"/>
    <lineage>
        <taxon>Bacteria</taxon>
        <taxon>Bacillati</taxon>
        <taxon>Bacillota</taxon>
        <taxon>Bacilli</taxon>
        <taxon>Bacillales</taxon>
        <taxon>Bacillaceae</taxon>
        <taxon>Psychrobacillus</taxon>
    </lineage>
</organism>
<gene>
    <name evidence="3" type="ORF">H9650_04225</name>
</gene>
<keyword evidence="4" id="KW-1185">Reference proteome</keyword>